<evidence type="ECO:0000256" key="7">
    <source>
        <dbReference type="ARBA" id="ARBA00022958"/>
    </source>
</evidence>
<evidence type="ECO:0000256" key="5">
    <source>
        <dbReference type="ARBA" id="ARBA00022826"/>
    </source>
</evidence>
<evidence type="ECO:0000256" key="1">
    <source>
        <dbReference type="ARBA" id="ARBA00004141"/>
    </source>
</evidence>
<name>A0A1D1UN91_RAMVA</name>
<keyword evidence="4" id="KW-0812">Transmembrane</keyword>
<keyword evidence="7" id="KW-0630">Potassium</keyword>
<keyword evidence="8" id="KW-1133">Transmembrane helix</keyword>
<evidence type="ECO:0000256" key="4">
    <source>
        <dbReference type="ARBA" id="ARBA00022692"/>
    </source>
</evidence>
<dbReference type="AlphaFoldDB" id="A0A1D1UN91"/>
<accession>A0A1D1UN91</accession>
<keyword evidence="3" id="KW-0633">Potassium transport</keyword>
<comment type="caution">
    <text evidence="15">The sequence shown here is derived from an EMBL/GenBank/DDBJ whole genome shotgun (WGS) entry which is preliminary data.</text>
</comment>
<evidence type="ECO:0000313" key="15">
    <source>
        <dbReference type="EMBL" id="GAU91176.1"/>
    </source>
</evidence>
<feature type="domain" description="Calcium-activated potassium channel BK alpha subunit" evidence="12">
    <location>
        <begin position="1"/>
        <end position="63"/>
    </location>
</feature>
<dbReference type="EMBL" id="BDGG01000002">
    <property type="protein sequence ID" value="GAU91176.1"/>
    <property type="molecule type" value="Genomic_DNA"/>
</dbReference>
<keyword evidence="9" id="KW-0406">Ion transport</keyword>
<keyword evidence="5" id="KW-0631">Potassium channel</keyword>
<dbReference type="STRING" id="947166.A0A1D1UN91"/>
<evidence type="ECO:0000256" key="6">
    <source>
        <dbReference type="ARBA" id="ARBA00022882"/>
    </source>
</evidence>
<keyword evidence="2" id="KW-0813">Transport</keyword>
<proteinExistence type="predicted"/>
<keyword evidence="10" id="KW-0472">Membrane</keyword>
<keyword evidence="16" id="KW-1185">Reference proteome</keyword>
<dbReference type="Pfam" id="PF22614">
    <property type="entry name" value="Slo-like_RCK"/>
    <property type="match status" value="1"/>
</dbReference>
<evidence type="ECO:0000256" key="3">
    <source>
        <dbReference type="ARBA" id="ARBA00022538"/>
    </source>
</evidence>
<dbReference type="GO" id="GO:0060072">
    <property type="term" value="F:large conductance calcium-activated potassium channel activity"/>
    <property type="evidence" value="ECO:0007669"/>
    <property type="project" value="TreeGrafter"/>
</dbReference>
<dbReference type="InterPro" id="IPR048735">
    <property type="entry name" value="Slowpoke-like_C"/>
</dbReference>
<keyword evidence="11" id="KW-0407">Ion channel</keyword>
<evidence type="ECO:0000256" key="8">
    <source>
        <dbReference type="ARBA" id="ARBA00022989"/>
    </source>
</evidence>
<organism evidence="15 16">
    <name type="scientific">Ramazzottius varieornatus</name>
    <name type="common">Water bear</name>
    <name type="synonym">Tardigrade</name>
    <dbReference type="NCBI Taxonomy" id="947166"/>
    <lineage>
        <taxon>Eukaryota</taxon>
        <taxon>Metazoa</taxon>
        <taxon>Ecdysozoa</taxon>
        <taxon>Tardigrada</taxon>
        <taxon>Eutardigrada</taxon>
        <taxon>Parachela</taxon>
        <taxon>Hypsibioidea</taxon>
        <taxon>Ramazzottiidae</taxon>
        <taxon>Ramazzottius</taxon>
    </lineage>
</organism>
<evidence type="ECO:0000259" key="13">
    <source>
        <dbReference type="Pfam" id="PF21014"/>
    </source>
</evidence>
<evidence type="ECO:0000259" key="12">
    <source>
        <dbReference type="Pfam" id="PF03493"/>
    </source>
</evidence>
<dbReference type="Pfam" id="PF03493">
    <property type="entry name" value="BK_channel_a"/>
    <property type="match status" value="1"/>
</dbReference>
<keyword evidence="6" id="KW-0851">Voltage-gated channel</keyword>
<dbReference type="InterPro" id="IPR003148">
    <property type="entry name" value="RCK_N"/>
</dbReference>
<dbReference type="PANTHER" id="PTHR10027:SF33">
    <property type="entry name" value="CALCIUM-ACTIVATED POTASSIUM CHANNEL SUBUNIT ALPHA-1-RELATED"/>
    <property type="match status" value="1"/>
</dbReference>
<reference evidence="15 16" key="1">
    <citation type="journal article" date="2016" name="Nat. Commun.">
        <title>Extremotolerant tardigrade genome and improved radiotolerance of human cultured cells by tardigrade-unique protein.</title>
        <authorList>
            <person name="Hashimoto T."/>
            <person name="Horikawa D.D."/>
            <person name="Saito Y."/>
            <person name="Kuwahara H."/>
            <person name="Kozuka-Hata H."/>
            <person name="Shin-I T."/>
            <person name="Minakuchi Y."/>
            <person name="Ohishi K."/>
            <person name="Motoyama A."/>
            <person name="Aizu T."/>
            <person name="Enomoto A."/>
            <person name="Kondo K."/>
            <person name="Tanaka S."/>
            <person name="Hara Y."/>
            <person name="Koshikawa S."/>
            <person name="Sagara H."/>
            <person name="Miura T."/>
            <person name="Yokobori S."/>
            <person name="Miyagawa K."/>
            <person name="Suzuki Y."/>
            <person name="Kubo T."/>
            <person name="Oyama M."/>
            <person name="Kohara Y."/>
            <person name="Fujiyama A."/>
            <person name="Arakawa K."/>
            <person name="Katayama T."/>
            <person name="Toyoda A."/>
            <person name="Kunieda T."/>
        </authorList>
    </citation>
    <scope>NUCLEOTIDE SEQUENCE [LARGE SCALE GENOMIC DNA]</scope>
    <source>
        <strain evidence="15 16">YOKOZUNA-1</strain>
    </source>
</reference>
<evidence type="ECO:0000256" key="9">
    <source>
        <dbReference type="ARBA" id="ARBA00023065"/>
    </source>
</evidence>
<sequence>MGNLFASRSSDTSDENPVWMNEYVTGAGKEMYTSRMSRAFEGLSFEAAAEVCYLKLDILLIAMAKPPVEGASFFSLQFILNPPDFIVTNGTCGCFLADSAQQAERAWRFCQRCHNDLADAHLIQPCCCDQAYDKPSLDHPSSPMANGNFVGRVRSSPNMEGPKGPEQESLPTGYFFSSVAATELAKLGDRRRISTVQVEKRRLELQELERTYFTSVEKKIVYFMRHFGSMAVWNKKNVNKPITDEKGHVLRLTGEPRFDSTGMFWWCPPKPFNDILMDRFQAARRNFSNHIVLVVFTGETTSVIGLNNFVQALRSSTSRYEDLHDIVILSDPRFLALEWKNLMSFPKVHLVEVFGLSRADLRAVNIHTSKRTLLLTATTGLDGGGSLLSDRDTILASLTIKAMNFGMLDDAFNDTPIAVSRHRPTHRTSGPEASVDATFGRQAARSVAKSLPGGRVVPGLLVPLLTELINDSNIQFIEQDDADSREFFMAEPFACGHAFATSVLQSLLVSTYFNPFTLNILRHIIFGGITPEFEQMLAEGAGLIGGPNLSQKEAFTDRCLLQQISLQEAKYAMLVGGTYETLLLTALRKYETICLGLYRLMAPDDAGPRSTRRFVICNPPRNCPVLPSDRVFVIKRAVHYLREQAM</sequence>
<feature type="domain" description="Ca2+-activated K+ channel Slowpoke-like C-terminal" evidence="13">
    <location>
        <begin position="518"/>
        <end position="634"/>
    </location>
</feature>
<dbReference type="OrthoDB" id="10035564at2759"/>
<dbReference type="PANTHER" id="PTHR10027">
    <property type="entry name" value="CALCIUM-ACTIVATED POTASSIUM CHANNEL ALPHA CHAIN"/>
    <property type="match status" value="1"/>
</dbReference>
<dbReference type="InterPro" id="IPR003929">
    <property type="entry name" value="K_chnl_BK_asu"/>
</dbReference>
<feature type="domain" description="RCK N-terminal" evidence="14">
    <location>
        <begin position="287"/>
        <end position="404"/>
    </location>
</feature>
<evidence type="ECO:0000256" key="2">
    <source>
        <dbReference type="ARBA" id="ARBA00022448"/>
    </source>
</evidence>
<protein>
    <submittedName>
        <fullName evidence="15">Uncharacterized protein</fullName>
    </submittedName>
</protein>
<evidence type="ECO:0000256" key="11">
    <source>
        <dbReference type="ARBA" id="ARBA00023303"/>
    </source>
</evidence>
<dbReference type="InterPro" id="IPR047871">
    <property type="entry name" value="K_chnl_Slo-like"/>
</dbReference>
<dbReference type="Proteomes" id="UP000186922">
    <property type="component" value="Unassembled WGS sequence"/>
</dbReference>
<evidence type="ECO:0000256" key="10">
    <source>
        <dbReference type="ARBA" id="ARBA00023136"/>
    </source>
</evidence>
<dbReference type="GO" id="GO:0034702">
    <property type="term" value="C:monoatomic ion channel complex"/>
    <property type="evidence" value="ECO:0007669"/>
    <property type="project" value="UniProtKB-KW"/>
</dbReference>
<gene>
    <name evidence="15" type="primary">RvY_03484</name>
    <name evidence="15" type="synonym">RvY_03484.1</name>
    <name evidence="15" type="ORF">RvY_03484-1</name>
</gene>
<comment type="subcellular location">
    <subcellularLocation>
        <location evidence="1">Membrane</location>
        <topology evidence="1">Multi-pass membrane protein</topology>
    </subcellularLocation>
</comment>
<evidence type="ECO:0000313" key="16">
    <source>
        <dbReference type="Proteomes" id="UP000186922"/>
    </source>
</evidence>
<evidence type="ECO:0000259" key="14">
    <source>
        <dbReference type="Pfam" id="PF22614"/>
    </source>
</evidence>
<dbReference type="Pfam" id="PF21014">
    <property type="entry name" value="Slowpoke_C"/>
    <property type="match status" value="1"/>
</dbReference>